<protein>
    <submittedName>
        <fullName evidence="1">Uncharacterized protein</fullName>
    </submittedName>
</protein>
<reference evidence="1 2" key="1">
    <citation type="journal article" date="2012" name="PLoS Pathog.">
        <title>Diverse lifestyles and strategies of plant pathogenesis encoded in the genomes of eighteen Dothideomycetes fungi.</title>
        <authorList>
            <person name="Ohm R.A."/>
            <person name="Feau N."/>
            <person name="Henrissat B."/>
            <person name="Schoch C.L."/>
            <person name="Horwitz B.A."/>
            <person name="Barry K.W."/>
            <person name="Condon B.J."/>
            <person name="Copeland A.C."/>
            <person name="Dhillon B."/>
            <person name="Glaser F."/>
            <person name="Hesse C.N."/>
            <person name="Kosti I."/>
            <person name="LaButti K."/>
            <person name="Lindquist E.A."/>
            <person name="Lucas S."/>
            <person name="Salamov A.A."/>
            <person name="Bradshaw R.E."/>
            <person name="Ciuffetti L."/>
            <person name="Hamelin R.C."/>
            <person name="Kema G.H.J."/>
            <person name="Lawrence C."/>
            <person name="Scott J.A."/>
            <person name="Spatafora J.W."/>
            <person name="Turgeon B.G."/>
            <person name="de Wit P.J.G.M."/>
            <person name="Zhong S."/>
            <person name="Goodwin S.B."/>
            <person name="Grigoriev I.V."/>
        </authorList>
    </citation>
    <scope>NUCLEOTIDE SEQUENCE [LARGE SCALE GENOMIC DNA]</scope>
    <source>
        <strain evidence="2">ND90Pr / ATCC 201652</strain>
    </source>
</reference>
<name>M2T213_COCSN</name>
<dbReference type="AlphaFoldDB" id="M2T213"/>
<evidence type="ECO:0000313" key="1">
    <source>
        <dbReference type="EMBL" id="EMD68535.1"/>
    </source>
</evidence>
<keyword evidence="2" id="KW-1185">Reference proteome</keyword>
<accession>M2T213</accession>
<reference evidence="2" key="2">
    <citation type="journal article" date="2013" name="PLoS Genet.">
        <title>Comparative genome structure, secondary metabolite, and effector coding capacity across Cochliobolus pathogens.</title>
        <authorList>
            <person name="Condon B.J."/>
            <person name="Leng Y."/>
            <person name="Wu D."/>
            <person name="Bushley K.E."/>
            <person name="Ohm R.A."/>
            <person name="Otillar R."/>
            <person name="Martin J."/>
            <person name="Schackwitz W."/>
            <person name="Grimwood J."/>
            <person name="MohdZainudin N."/>
            <person name="Xue C."/>
            <person name="Wang R."/>
            <person name="Manning V.A."/>
            <person name="Dhillon B."/>
            <person name="Tu Z.J."/>
            <person name="Steffenson B.J."/>
            <person name="Salamov A."/>
            <person name="Sun H."/>
            <person name="Lowry S."/>
            <person name="LaButti K."/>
            <person name="Han J."/>
            <person name="Copeland A."/>
            <person name="Lindquist E."/>
            <person name="Barry K."/>
            <person name="Schmutz J."/>
            <person name="Baker S.E."/>
            <person name="Ciuffetti L.M."/>
            <person name="Grigoriev I.V."/>
            <person name="Zhong S."/>
            <person name="Turgeon B.G."/>
        </authorList>
    </citation>
    <scope>NUCLEOTIDE SEQUENCE [LARGE SCALE GENOMIC DNA]</scope>
    <source>
        <strain evidence="2">ND90Pr / ATCC 201652</strain>
    </source>
</reference>
<dbReference type="HOGENOM" id="CLU_2542423_0_0_1"/>
<sequence>MPRASLASTSLHLVLPPCPCTMAPKATAAFNIAGAPDLLVYPRPFLHSRSGRKKLNRGEICFKAIGRGGGYATCQPTFRAAGR</sequence>
<dbReference type="Proteomes" id="UP000016934">
    <property type="component" value="Unassembled WGS sequence"/>
</dbReference>
<evidence type="ECO:0000313" key="2">
    <source>
        <dbReference type="Proteomes" id="UP000016934"/>
    </source>
</evidence>
<organism evidence="1 2">
    <name type="scientific">Cochliobolus sativus (strain ND90Pr / ATCC 201652)</name>
    <name type="common">Common root rot and spot blotch fungus</name>
    <name type="synonym">Bipolaris sorokiniana</name>
    <dbReference type="NCBI Taxonomy" id="665912"/>
    <lineage>
        <taxon>Eukaryota</taxon>
        <taxon>Fungi</taxon>
        <taxon>Dikarya</taxon>
        <taxon>Ascomycota</taxon>
        <taxon>Pezizomycotina</taxon>
        <taxon>Dothideomycetes</taxon>
        <taxon>Pleosporomycetidae</taxon>
        <taxon>Pleosporales</taxon>
        <taxon>Pleosporineae</taxon>
        <taxon>Pleosporaceae</taxon>
        <taxon>Bipolaris</taxon>
    </lineage>
</organism>
<dbReference type="GeneID" id="19135668"/>
<dbReference type="EMBL" id="KB445638">
    <property type="protein sequence ID" value="EMD68535.1"/>
    <property type="molecule type" value="Genomic_DNA"/>
</dbReference>
<dbReference type="KEGG" id="bsc:COCSADRAFT_273640"/>
<dbReference type="RefSeq" id="XP_007696110.1">
    <property type="nucleotide sequence ID" value="XM_007697920.1"/>
</dbReference>
<proteinExistence type="predicted"/>
<gene>
    <name evidence="1" type="ORF">COCSADRAFT_273640</name>
</gene>